<dbReference type="EMBL" id="JACVVK020000411">
    <property type="protein sequence ID" value="KAK7475266.1"/>
    <property type="molecule type" value="Genomic_DNA"/>
</dbReference>
<evidence type="ECO:0000313" key="4">
    <source>
        <dbReference type="Proteomes" id="UP001519460"/>
    </source>
</evidence>
<organism evidence="3 4">
    <name type="scientific">Batillaria attramentaria</name>
    <dbReference type="NCBI Taxonomy" id="370345"/>
    <lineage>
        <taxon>Eukaryota</taxon>
        <taxon>Metazoa</taxon>
        <taxon>Spiralia</taxon>
        <taxon>Lophotrochozoa</taxon>
        <taxon>Mollusca</taxon>
        <taxon>Gastropoda</taxon>
        <taxon>Caenogastropoda</taxon>
        <taxon>Sorbeoconcha</taxon>
        <taxon>Cerithioidea</taxon>
        <taxon>Batillariidae</taxon>
        <taxon>Batillaria</taxon>
    </lineage>
</organism>
<evidence type="ECO:0000313" key="3">
    <source>
        <dbReference type="EMBL" id="KAK7475266.1"/>
    </source>
</evidence>
<proteinExistence type="predicted"/>
<keyword evidence="1" id="KW-0472">Membrane</keyword>
<dbReference type="Proteomes" id="UP001519460">
    <property type="component" value="Unassembled WGS sequence"/>
</dbReference>
<gene>
    <name evidence="3" type="ORF">BaRGS_00033497</name>
</gene>
<protein>
    <submittedName>
        <fullName evidence="3">Uncharacterized protein</fullName>
    </submittedName>
</protein>
<dbReference type="AlphaFoldDB" id="A0ABD0JK65"/>
<keyword evidence="4" id="KW-1185">Reference proteome</keyword>
<sequence>MKTVAVVAVLQLLVFTRILSASSDAPSAYVPELTLTWTDDVTFTCNMAAFTGRVGRVSALQILRNTSDQGRIVLATADVTGARKSSHLKDTVAMVTGALPQKRVRNSWLSLKISNAGPREFGRHLCRILYTEHRADVSASAWESEVITLGTNSSKTERKPGFHITQSKGIDVYCSVRRKLELTDVYGVKIFAEDRNSLVADVSLDNQRASEKNRHFPENVYLNNTHAVVSAHMWSISCASERNYVCIAELQDNRLINSTTQHLHMHDCSSKHANLGTRTETVTVKANEGVLFMATCVEDVCDNTKIVIPVTTLLVLGFAGVALLIARQKLRYKLFRRTGSRRPAEDLMQFSTIAPCSSVIDLQETNIHSSDTSYSHAQGLLLSRQKSESASHLELPADMHQRLNVFDSVSMCESVVNITTTTDETDKLASPTIETDECDRVSLSERFPCTVEDDDNTMSYCV</sequence>
<keyword evidence="2" id="KW-0732">Signal</keyword>
<evidence type="ECO:0000256" key="1">
    <source>
        <dbReference type="SAM" id="Phobius"/>
    </source>
</evidence>
<name>A0ABD0JK65_9CAEN</name>
<evidence type="ECO:0000256" key="2">
    <source>
        <dbReference type="SAM" id="SignalP"/>
    </source>
</evidence>
<keyword evidence="1" id="KW-0812">Transmembrane</keyword>
<keyword evidence="1" id="KW-1133">Transmembrane helix</keyword>
<feature type="transmembrane region" description="Helical" evidence="1">
    <location>
        <begin position="306"/>
        <end position="326"/>
    </location>
</feature>
<feature type="signal peptide" evidence="2">
    <location>
        <begin position="1"/>
        <end position="21"/>
    </location>
</feature>
<reference evidence="3 4" key="1">
    <citation type="journal article" date="2023" name="Sci. Data">
        <title>Genome assembly of the Korean intertidal mud-creeper Batillaria attramentaria.</title>
        <authorList>
            <person name="Patra A.K."/>
            <person name="Ho P.T."/>
            <person name="Jun S."/>
            <person name="Lee S.J."/>
            <person name="Kim Y."/>
            <person name="Won Y.J."/>
        </authorList>
    </citation>
    <scope>NUCLEOTIDE SEQUENCE [LARGE SCALE GENOMIC DNA]</scope>
    <source>
        <strain evidence="3">Wonlab-2016</strain>
    </source>
</reference>
<feature type="chain" id="PRO_5044768991" evidence="2">
    <location>
        <begin position="22"/>
        <end position="462"/>
    </location>
</feature>
<accession>A0ABD0JK65</accession>
<comment type="caution">
    <text evidence="3">The sequence shown here is derived from an EMBL/GenBank/DDBJ whole genome shotgun (WGS) entry which is preliminary data.</text>
</comment>